<organism evidence="2 3">
    <name type="scientific">Desmophyllum pertusum</name>
    <dbReference type="NCBI Taxonomy" id="174260"/>
    <lineage>
        <taxon>Eukaryota</taxon>
        <taxon>Metazoa</taxon>
        <taxon>Cnidaria</taxon>
        <taxon>Anthozoa</taxon>
        <taxon>Hexacorallia</taxon>
        <taxon>Scleractinia</taxon>
        <taxon>Caryophylliina</taxon>
        <taxon>Caryophylliidae</taxon>
        <taxon>Desmophyllum</taxon>
    </lineage>
</organism>
<dbReference type="Proteomes" id="UP001163046">
    <property type="component" value="Unassembled WGS sequence"/>
</dbReference>
<dbReference type="AlphaFoldDB" id="A0A9W9ZBY9"/>
<gene>
    <name evidence="2" type="ORF">OS493_026889</name>
</gene>
<feature type="region of interest" description="Disordered" evidence="1">
    <location>
        <begin position="43"/>
        <end position="78"/>
    </location>
</feature>
<dbReference type="EMBL" id="MU826373">
    <property type="protein sequence ID" value="KAJ7377753.1"/>
    <property type="molecule type" value="Genomic_DNA"/>
</dbReference>
<sequence length="111" mass="12202">MINRTKSVDGGHLSKGARPKFAESTVNNLVPVVEKCDIASFQRTGSLNQDGTSTPNGQSLSSDRDKRTDLLTNPSASDKRRLFRHEGVRSKSLFDMEGSIDFCENGDIDLK</sequence>
<evidence type="ECO:0000256" key="1">
    <source>
        <dbReference type="SAM" id="MobiDB-lite"/>
    </source>
</evidence>
<keyword evidence="3" id="KW-1185">Reference proteome</keyword>
<proteinExistence type="predicted"/>
<feature type="compositionally biased region" description="Polar residues" evidence="1">
    <location>
        <begin position="43"/>
        <end position="61"/>
    </location>
</feature>
<comment type="caution">
    <text evidence="2">The sequence shown here is derived from an EMBL/GenBank/DDBJ whole genome shotgun (WGS) entry which is preliminary data.</text>
</comment>
<name>A0A9W9ZBY9_9CNID</name>
<protein>
    <submittedName>
        <fullName evidence="2">Uncharacterized protein</fullName>
    </submittedName>
</protein>
<accession>A0A9W9ZBY9</accession>
<evidence type="ECO:0000313" key="3">
    <source>
        <dbReference type="Proteomes" id="UP001163046"/>
    </source>
</evidence>
<evidence type="ECO:0000313" key="2">
    <source>
        <dbReference type="EMBL" id="KAJ7377753.1"/>
    </source>
</evidence>
<feature type="region of interest" description="Disordered" evidence="1">
    <location>
        <begin position="1"/>
        <end position="21"/>
    </location>
</feature>
<reference evidence="2" key="1">
    <citation type="submission" date="2023-01" db="EMBL/GenBank/DDBJ databases">
        <title>Genome assembly of the deep-sea coral Lophelia pertusa.</title>
        <authorList>
            <person name="Herrera S."/>
            <person name="Cordes E."/>
        </authorList>
    </citation>
    <scope>NUCLEOTIDE SEQUENCE</scope>
    <source>
        <strain evidence="2">USNM1676648</strain>
        <tissue evidence="2">Polyp</tissue>
    </source>
</reference>